<dbReference type="Proteomes" id="UP000000537">
    <property type="component" value="Chromosome I"/>
</dbReference>
<evidence type="ECO:0000313" key="1">
    <source>
        <dbReference type="EMBL" id="AAW85958.1"/>
    </source>
</evidence>
<dbReference type="RefSeq" id="WP_011262049.1">
    <property type="nucleotide sequence ID" value="NC_006840.2"/>
</dbReference>
<dbReference type="HOGENOM" id="CLU_060695_0_0_6"/>
<dbReference type="AlphaFoldDB" id="Q5E4T8"/>
<dbReference type="eggNOG" id="ENOG502Z92D">
    <property type="taxonomic scope" value="Bacteria"/>
</dbReference>
<proteinExistence type="predicted"/>
<evidence type="ECO:0008006" key="3">
    <source>
        <dbReference type="Google" id="ProtNLM"/>
    </source>
</evidence>
<dbReference type="EMBL" id="CP000020">
    <property type="protein sequence ID" value="AAW85958.1"/>
    <property type="molecule type" value="Genomic_DNA"/>
</dbReference>
<reference evidence="1 2" key="2">
    <citation type="journal article" date="2008" name="BMC Genomics">
        <title>Comparative genomics-based investigation of resequencing targets in Vibrio fischeri: focus on point miscalls and artefactual expansions.</title>
        <authorList>
            <person name="Mandel M.J."/>
            <person name="Stabb E.V."/>
            <person name="Ruby E.G."/>
        </authorList>
    </citation>
    <scope>NUCLEOTIDE SEQUENCE [LARGE SCALE GENOMIC DNA]</scope>
    <source>
        <strain evidence="2">ATCC 700601 / ES114</strain>
    </source>
</reference>
<dbReference type="GeneID" id="54164138"/>
<name>Q5E4T8_ALIF1</name>
<sequence length="374" mass="42867">MKGQTKNAALTTALAFHYQVLIGLDKCFSLEEGQSVWFEKDGDVSLLSSNASTSCQIEVKNYAAPLTDHHENLWKTLKNWLEPEFDHTQYGLLVLHTTQAFGVKTRLKDWNTQTVDQRMGVLEAIFSERKEDLLDRGKSSQIIKLQRAVMSSDKTLRENLLGKVTLFTQADNVQVLEKMIFSKLIGVPKNNLGSYLNNLVGFVYAQATQKSWVVSQHAFITKCEELTALFCKKEFTFPVFSGYEASELEIGLHQDKPFVQKIYEIEHDEMIADAVGNWLELQNSLFEELDEYPLYRDKTNVYQNQLVKKYKIAYSSAQLEAIDVIKNSKLLYNKIMGEQPLNMGNDIPPIEYKNGLLHDAMDDESRNLKWKVEI</sequence>
<gene>
    <name evidence="1" type="ordered locus">VF_1463</name>
</gene>
<reference evidence="1 2" key="1">
    <citation type="journal article" date="2005" name="Proc. Natl. Acad. Sci. U.S.A.">
        <title>Complete genome sequence of Vibrio fischeri: a symbiotic bacterium with pathogenic congeners.</title>
        <authorList>
            <person name="Ruby E.G."/>
            <person name="Urbanowski M."/>
            <person name="Campbell J."/>
            <person name="Dunn A."/>
            <person name="Faini M."/>
            <person name="Gunsalus R."/>
            <person name="Lostroh P."/>
            <person name="Lupp C."/>
            <person name="McCann J."/>
            <person name="Millikan D."/>
            <person name="Schaefer A."/>
            <person name="Stabb E."/>
            <person name="Stevens A."/>
            <person name="Visick K."/>
            <person name="Whistler C."/>
            <person name="Greenberg E.P."/>
        </authorList>
    </citation>
    <scope>NUCLEOTIDE SEQUENCE [LARGE SCALE GENOMIC DNA]</scope>
    <source>
        <strain evidence="2">ATCC 700601 / ES114</strain>
    </source>
</reference>
<dbReference type="STRING" id="312309.VF_1463"/>
<keyword evidence="2" id="KW-1185">Reference proteome</keyword>
<organism evidence="1 2">
    <name type="scientific">Aliivibrio fischeri (strain ATCC 700601 / ES114)</name>
    <name type="common">Vibrio fischeri</name>
    <dbReference type="NCBI Taxonomy" id="312309"/>
    <lineage>
        <taxon>Bacteria</taxon>
        <taxon>Pseudomonadati</taxon>
        <taxon>Pseudomonadota</taxon>
        <taxon>Gammaproteobacteria</taxon>
        <taxon>Vibrionales</taxon>
        <taxon>Vibrionaceae</taxon>
        <taxon>Aliivibrio</taxon>
    </lineage>
</organism>
<dbReference type="OrthoDB" id="8564076at2"/>
<protein>
    <recommendedName>
        <fullName evidence="3">DUF4297 domain-containing protein</fullName>
    </recommendedName>
</protein>
<dbReference type="EnsemblBacteria" id="AAW85958">
    <property type="protein sequence ID" value="AAW85958"/>
    <property type="gene ID" value="VF_1463"/>
</dbReference>
<dbReference type="KEGG" id="vfi:VF_1463"/>
<accession>Q5E4T8</accession>
<evidence type="ECO:0000313" key="2">
    <source>
        <dbReference type="Proteomes" id="UP000000537"/>
    </source>
</evidence>
<dbReference type="PATRIC" id="fig|312309.11.peg.1480"/>